<feature type="transmembrane region" description="Helical" evidence="1">
    <location>
        <begin position="63"/>
        <end position="85"/>
    </location>
</feature>
<sequence>MEWDTSRTPTTYSNYSFSSLPSKHDVDYTYYAVHPENAPILAQVAVEKPKTPLRRHFNPFRHLIHLVALAASGAVLQLSFRNVYWSDETEWDRKWYLLGLGQQDTLNALQFVAKIHEILIVASLSSQVIHIARRKLVGENGIPFGLLVGAYQVGSAEYLFSGGFGYPFLKSLRPFTWKPFIFALGLALAIIYANMVGPASAIAVIPNLDWWPMRDPYSGRALKSYIGLTLDESYPLSVSTDAMTEAWIESCNAQNPPTICPAGGYNSISEWAIAWSQEGIVYDIPMSGSLVRAKRDLAFRFARSSASSPGVAMALTLKQSAATMADLFWQYVSTNKIGTMSVVERPLLTSSDESKLLAPLVQVQCSNYDYDAARESQSDLLFDTSLLSNFSSTNYYRKGSKWEVPREYWNFAHPTNVLNFTWIDASHLSTQDGQIHASIGALATVPSVYSETWDNGSQTYTQKSTLVPCMIDARWTAAQLNYDPKNSLVIKHNLTDLSVFLDPAASQPDGRRRLGLSETISIEPRWAEFLDAKKPGYIDTRNGSIYQDMSSVQNLFHVFTTLSSDGEGNGYYGFAPPQNVTNQDYYTNISSIVAGIISMVVTDGLARESHGSSLMELKPETDGNVTLVNLQFLAGGSRMEPFQSPAQSLRDYVPISFTIQRWGWGYGLKSQTVLFAVSVLFVHAGLCTCYFIGTFLFWAWKGGWTSHAWKDVGELVALALVSREPNEFRNTGAGIKDRKTWSATMNIREHGDCGIELVANRDDGRMAMNEGLLRVRKKYGS</sequence>
<keyword evidence="3" id="KW-1185">Reference proteome</keyword>
<gene>
    <name evidence="2" type="ORF">JX265_012891</name>
</gene>
<accession>A0A9P9W9H8</accession>
<dbReference type="Proteomes" id="UP000829685">
    <property type="component" value="Unassembled WGS sequence"/>
</dbReference>
<dbReference type="EMBL" id="JAFIMR010000059">
    <property type="protein sequence ID" value="KAI1853002.1"/>
    <property type="molecule type" value="Genomic_DNA"/>
</dbReference>
<reference evidence="2" key="1">
    <citation type="submission" date="2021-03" db="EMBL/GenBank/DDBJ databases">
        <title>Revisited historic fungal species revealed as producer of novel bioactive compounds through whole genome sequencing and comparative genomics.</title>
        <authorList>
            <person name="Vignolle G.A."/>
            <person name="Hochenegger N."/>
            <person name="Mach R.L."/>
            <person name="Mach-Aigner A.R."/>
            <person name="Javad Rahimi M."/>
            <person name="Salim K.A."/>
            <person name="Chan C.M."/>
            <person name="Lim L.B.L."/>
            <person name="Cai F."/>
            <person name="Druzhinina I.S."/>
            <person name="U'Ren J.M."/>
            <person name="Derntl C."/>
        </authorList>
    </citation>
    <scope>NUCLEOTIDE SEQUENCE</scope>
    <source>
        <strain evidence="2">TUCIM 5799</strain>
    </source>
</reference>
<keyword evidence="1" id="KW-0812">Transmembrane</keyword>
<dbReference type="AlphaFoldDB" id="A0A9P9W9H8"/>
<name>A0A9P9W9H8_9PEZI</name>
<keyword evidence="1" id="KW-1133">Transmembrane helix</keyword>
<feature type="transmembrane region" description="Helical" evidence="1">
    <location>
        <begin position="141"/>
        <end position="160"/>
    </location>
</feature>
<dbReference type="OrthoDB" id="5342924at2759"/>
<protein>
    <submittedName>
        <fullName evidence="2">Uncharacterized protein</fullName>
    </submittedName>
</protein>
<keyword evidence="1" id="KW-0472">Membrane</keyword>
<organism evidence="2 3">
    <name type="scientific">Neoarthrinium moseri</name>
    <dbReference type="NCBI Taxonomy" id="1658444"/>
    <lineage>
        <taxon>Eukaryota</taxon>
        <taxon>Fungi</taxon>
        <taxon>Dikarya</taxon>
        <taxon>Ascomycota</taxon>
        <taxon>Pezizomycotina</taxon>
        <taxon>Sordariomycetes</taxon>
        <taxon>Xylariomycetidae</taxon>
        <taxon>Amphisphaeriales</taxon>
        <taxon>Apiosporaceae</taxon>
        <taxon>Neoarthrinium</taxon>
    </lineage>
</organism>
<feature type="transmembrane region" description="Helical" evidence="1">
    <location>
        <begin position="180"/>
        <end position="205"/>
    </location>
</feature>
<feature type="transmembrane region" description="Helical" evidence="1">
    <location>
        <begin position="673"/>
        <end position="700"/>
    </location>
</feature>
<evidence type="ECO:0000313" key="3">
    <source>
        <dbReference type="Proteomes" id="UP000829685"/>
    </source>
</evidence>
<evidence type="ECO:0000256" key="1">
    <source>
        <dbReference type="SAM" id="Phobius"/>
    </source>
</evidence>
<comment type="caution">
    <text evidence="2">The sequence shown here is derived from an EMBL/GenBank/DDBJ whole genome shotgun (WGS) entry which is preliminary data.</text>
</comment>
<proteinExistence type="predicted"/>
<evidence type="ECO:0000313" key="2">
    <source>
        <dbReference type="EMBL" id="KAI1853002.1"/>
    </source>
</evidence>